<sequence>MDPQLSPRPEEDDVRLSIQFHDLQLEFAACTTAAMRFVQDWRAYHYPDAVTVVPGDPAGLPRLPCERLYSEPGQP</sequence>
<gene>
    <name evidence="1" type="ORF">ACH47G_17270</name>
</gene>
<accession>A0ABW7WKL6</accession>
<dbReference type="RefSeq" id="WP_396947253.1">
    <property type="nucleotide sequence ID" value="NZ_JBIRXV010000003.1"/>
</dbReference>
<organism evidence="1 2">
    <name type="scientific">Nocardia beijingensis</name>
    <dbReference type="NCBI Taxonomy" id="95162"/>
    <lineage>
        <taxon>Bacteria</taxon>
        <taxon>Bacillati</taxon>
        <taxon>Actinomycetota</taxon>
        <taxon>Actinomycetes</taxon>
        <taxon>Mycobacteriales</taxon>
        <taxon>Nocardiaceae</taxon>
        <taxon>Nocardia</taxon>
    </lineage>
</organism>
<dbReference type="Proteomes" id="UP001611450">
    <property type="component" value="Unassembled WGS sequence"/>
</dbReference>
<proteinExistence type="predicted"/>
<name>A0ABW7WKL6_9NOCA</name>
<reference evidence="1 2" key="1">
    <citation type="submission" date="2024-10" db="EMBL/GenBank/DDBJ databases">
        <title>The Natural Products Discovery Center: Release of the First 8490 Sequenced Strains for Exploring Actinobacteria Biosynthetic Diversity.</title>
        <authorList>
            <person name="Kalkreuter E."/>
            <person name="Kautsar S.A."/>
            <person name="Yang D."/>
            <person name="Bader C.D."/>
            <person name="Teijaro C.N."/>
            <person name="Fluegel L."/>
            <person name="Davis C.M."/>
            <person name="Simpson J.R."/>
            <person name="Lauterbach L."/>
            <person name="Steele A.D."/>
            <person name="Gui C."/>
            <person name="Meng S."/>
            <person name="Li G."/>
            <person name="Viehrig K."/>
            <person name="Ye F."/>
            <person name="Su P."/>
            <person name="Kiefer A.F."/>
            <person name="Nichols A."/>
            <person name="Cepeda A.J."/>
            <person name="Yan W."/>
            <person name="Fan B."/>
            <person name="Jiang Y."/>
            <person name="Adhikari A."/>
            <person name="Zheng C.-J."/>
            <person name="Schuster L."/>
            <person name="Cowan T.M."/>
            <person name="Smanski M.J."/>
            <person name="Chevrette M.G."/>
            <person name="De Carvalho L.P.S."/>
            <person name="Shen B."/>
        </authorList>
    </citation>
    <scope>NUCLEOTIDE SEQUENCE [LARGE SCALE GENOMIC DNA]</scope>
    <source>
        <strain evidence="1 2">NPDC019626</strain>
    </source>
</reference>
<comment type="caution">
    <text evidence="1">The sequence shown here is derived from an EMBL/GenBank/DDBJ whole genome shotgun (WGS) entry which is preliminary data.</text>
</comment>
<protein>
    <submittedName>
        <fullName evidence="1">Uncharacterized protein</fullName>
    </submittedName>
</protein>
<evidence type="ECO:0000313" key="1">
    <source>
        <dbReference type="EMBL" id="MFI2322238.1"/>
    </source>
</evidence>
<dbReference type="EMBL" id="JBIRXV010000003">
    <property type="protein sequence ID" value="MFI2322238.1"/>
    <property type="molecule type" value="Genomic_DNA"/>
</dbReference>
<evidence type="ECO:0000313" key="2">
    <source>
        <dbReference type="Proteomes" id="UP001611450"/>
    </source>
</evidence>
<keyword evidence="2" id="KW-1185">Reference proteome</keyword>